<dbReference type="InterPro" id="IPR054514">
    <property type="entry name" value="RhiE-like_linker"/>
</dbReference>
<dbReference type="Pfam" id="PF14765">
    <property type="entry name" value="PS-DH"/>
    <property type="match status" value="1"/>
</dbReference>
<dbReference type="SMART" id="SM00826">
    <property type="entry name" value="PKS_DH"/>
    <property type="match status" value="1"/>
</dbReference>
<dbReference type="Gene3D" id="3.40.47.10">
    <property type="match status" value="1"/>
</dbReference>
<feature type="domain" description="Ketosynthase family 3 (KS3)" evidence="12">
    <location>
        <begin position="185"/>
        <end position="620"/>
    </location>
</feature>
<feature type="domain" description="PKS/mFAS DH" evidence="13">
    <location>
        <begin position="838"/>
        <end position="1145"/>
    </location>
</feature>
<dbReference type="InterPro" id="IPR049900">
    <property type="entry name" value="PKS_mFAS_DH"/>
</dbReference>
<dbReference type="SUPFAM" id="SSF47336">
    <property type="entry name" value="ACP-like"/>
    <property type="match status" value="1"/>
</dbReference>
<dbReference type="InterPro" id="IPR009081">
    <property type="entry name" value="PP-bd_ACP"/>
</dbReference>
<dbReference type="InterPro" id="IPR020807">
    <property type="entry name" value="PKS_DH"/>
</dbReference>
<evidence type="ECO:0000259" key="13">
    <source>
        <dbReference type="PROSITE" id="PS52019"/>
    </source>
</evidence>
<dbReference type="Gene3D" id="3.10.129.110">
    <property type="entry name" value="Polyketide synthase dehydratase"/>
    <property type="match status" value="1"/>
</dbReference>
<comment type="pathway">
    <text evidence="2">Antibiotic biosynthesis.</text>
</comment>
<dbReference type="InterPro" id="IPR049552">
    <property type="entry name" value="PKS_DH_N"/>
</dbReference>
<dbReference type="SUPFAM" id="SSF53901">
    <property type="entry name" value="Thiolase-like"/>
    <property type="match status" value="1"/>
</dbReference>
<keyword evidence="8" id="KW-0677">Repeat</keyword>
<keyword evidence="4" id="KW-0596">Phosphopantetheine</keyword>
<protein>
    <submittedName>
        <fullName evidence="14">Beta-ketoacyl synthase N-terminal-like domain-containing protein</fullName>
    </submittedName>
</protein>
<dbReference type="InterPro" id="IPR020841">
    <property type="entry name" value="PKS_Beta-ketoAc_synthase_dom"/>
</dbReference>
<evidence type="ECO:0000256" key="4">
    <source>
        <dbReference type="ARBA" id="ARBA00022450"/>
    </source>
</evidence>
<dbReference type="PROSITE" id="PS00606">
    <property type="entry name" value="KS3_1"/>
    <property type="match status" value="1"/>
</dbReference>
<feature type="non-terminal residue" evidence="14">
    <location>
        <position position="1"/>
    </location>
</feature>
<accession>A0ABV3MV12</accession>
<dbReference type="PANTHER" id="PTHR43775:SF37">
    <property type="entry name" value="SI:DKEY-61P9.11"/>
    <property type="match status" value="1"/>
</dbReference>
<dbReference type="PROSITE" id="PS00012">
    <property type="entry name" value="PHOSPHOPANTETHEINE"/>
    <property type="match status" value="1"/>
</dbReference>
<evidence type="ECO:0000256" key="10">
    <source>
        <dbReference type="SAM" id="MobiDB-lite"/>
    </source>
</evidence>
<keyword evidence="6" id="KW-0597">Phosphoprotein</keyword>
<feature type="domain" description="Carrier" evidence="11">
    <location>
        <begin position="1"/>
        <end position="65"/>
    </location>
</feature>
<feature type="region of interest" description="N-terminal hotdog fold" evidence="9">
    <location>
        <begin position="838"/>
        <end position="969"/>
    </location>
</feature>
<dbReference type="PROSITE" id="PS50075">
    <property type="entry name" value="CARRIER"/>
    <property type="match status" value="1"/>
</dbReference>
<dbReference type="RefSeq" id="WP_367024402.1">
    <property type="nucleotide sequence ID" value="NZ_JBFDAH010000052.1"/>
</dbReference>
<dbReference type="Pfam" id="PF02801">
    <property type="entry name" value="Ketoacyl-synt_C"/>
    <property type="match status" value="1"/>
</dbReference>
<dbReference type="Gene3D" id="1.10.1200.10">
    <property type="entry name" value="ACP-like"/>
    <property type="match status" value="1"/>
</dbReference>
<dbReference type="Pfam" id="PF21089">
    <property type="entry name" value="PKS_DH_N"/>
    <property type="match status" value="1"/>
</dbReference>
<gene>
    <name evidence="14" type="ORF">ABVT42_21380</name>
</gene>
<evidence type="ECO:0000256" key="9">
    <source>
        <dbReference type="PROSITE-ProRule" id="PRU01363"/>
    </source>
</evidence>
<dbReference type="InterPro" id="IPR042104">
    <property type="entry name" value="PKS_dehydratase_sf"/>
</dbReference>
<dbReference type="InterPro" id="IPR016039">
    <property type="entry name" value="Thiolase-like"/>
</dbReference>
<dbReference type="InterPro" id="IPR014031">
    <property type="entry name" value="Ketoacyl_synth_C"/>
</dbReference>
<evidence type="ECO:0000259" key="11">
    <source>
        <dbReference type="PROSITE" id="PS50075"/>
    </source>
</evidence>
<dbReference type="PROSITE" id="PS52019">
    <property type="entry name" value="PKS_MFAS_DH"/>
    <property type="match status" value="1"/>
</dbReference>
<evidence type="ECO:0000259" key="12">
    <source>
        <dbReference type="PROSITE" id="PS52004"/>
    </source>
</evidence>
<dbReference type="Gene3D" id="1.10.1240.100">
    <property type="match status" value="1"/>
</dbReference>
<evidence type="ECO:0000256" key="1">
    <source>
        <dbReference type="ARBA" id="ARBA00004496"/>
    </source>
</evidence>
<comment type="pathway">
    <text evidence="3">Lipid metabolism; fatty acid biosynthesis.</text>
</comment>
<dbReference type="SMART" id="SM00823">
    <property type="entry name" value="PKS_PP"/>
    <property type="match status" value="1"/>
</dbReference>
<feature type="region of interest" description="Disordered" evidence="10">
    <location>
        <begin position="82"/>
        <end position="104"/>
    </location>
</feature>
<evidence type="ECO:0000313" key="15">
    <source>
        <dbReference type="Proteomes" id="UP001554427"/>
    </source>
</evidence>
<dbReference type="InterPro" id="IPR050091">
    <property type="entry name" value="PKS_NRPS_Biosynth_Enz"/>
</dbReference>
<keyword evidence="5" id="KW-0963">Cytoplasm</keyword>
<feature type="region of interest" description="C-terminal hotdog fold" evidence="9">
    <location>
        <begin position="991"/>
        <end position="1145"/>
    </location>
</feature>
<dbReference type="PROSITE" id="PS52004">
    <property type="entry name" value="KS3_2"/>
    <property type="match status" value="1"/>
</dbReference>
<proteinExistence type="predicted"/>
<dbReference type="CDD" id="cd00833">
    <property type="entry name" value="PKS"/>
    <property type="match status" value="1"/>
</dbReference>
<keyword evidence="7" id="KW-0808">Transferase</keyword>
<dbReference type="InterPro" id="IPR018201">
    <property type="entry name" value="Ketoacyl_synth_AS"/>
</dbReference>
<evidence type="ECO:0000256" key="2">
    <source>
        <dbReference type="ARBA" id="ARBA00004792"/>
    </source>
</evidence>
<dbReference type="Pfam" id="PF00550">
    <property type="entry name" value="PP-binding"/>
    <property type="match status" value="1"/>
</dbReference>
<dbReference type="Pfam" id="PF00109">
    <property type="entry name" value="ketoacyl-synt"/>
    <property type="match status" value="1"/>
</dbReference>
<evidence type="ECO:0000256" key="7">
    <source>
        <dbReference type="ARBA" id="ARBA00022679"/>
    </source>
</evidence>
<reference evidence="14 15" key="1">
    <citation type="submission" date="2024-06" db="EMBL/GenBank/DDBJ databases">
        <title>Aliikangiella maris sp. nov., sp. nov., a phycosphere bacterium isolated from seawater and ecosystem role in Phaeocystis globosa blooms.</title>
        <authorList>
            <person name="Li F."/>
        </authorList>
    </citation>
    <scope>NUCLEOTIDE SEQUENCE [LARGE SCALE GENOMIC DNA]</scope>
    <source>
        <strain evidence="14 15">GXAS 306</strain>
    </source>
</reference>
<keyword evidence="15" id="KW-1185">Reference proteome</keyword>
<feature type="compositionally biased region" description="Low complexity" evidence="10">
    <location>
        <begin position="82"/>
        <end position="91"/>
    </location>
</feature>
<evidence type="ECO:0000256" key="3">
    <source>
        <dbReference type="ARBA" id="ARBA00005194"/>
    </source>
</evidence>
<dbReference type="InterPro" id="IPR049551">
    <property type="entry name" value="PKS_DH_C"/>
</dbReference>
<dbReference type="SMART" id="SM00825">
    <property type="entry name" value="PKS_KS"/>
    <property type="match status" value="1"/>
</dbReference>
<dbReference type="InterPro" id="IPR006162">
    <property type="entry name" value="Ppantetheine_attach_site"/>
</dbReference>
<evidence type="ECO:0000256" key="6">
    <source>
        <dbReference type="ARBA" id="ARBA00022553"/>
    </source>
</evidence>
<dbReference type="PANTHER" id="PTHR43775">
    <property type="entry name" value="FATTY ACID SYNTHASE"/>
    <property type="match status" value="1"/>
</dbReference>
<sequence>LASELHLAVDEIETTAQFIDLGLDSITGVTWIRKINESFKLDIEATKVYSYPTLGQMAEYVLTEIKDLTVLEPYSKKTQQTSQAQILQTQTEQTHKQPSQQSAEKLIGESRLNTTATTIPLAQMKPIDFSGIVSPSRAEHFSMQVVPQSSLVSFAHLVQESAEALSKKQNEQTSAPGQFAKNIQPQSIAIIGMAGQFPQANNMAEYWQNIAQGKNCIREVERWDIHKFYEASEIVPGKTNSKWMGALADYDCFDPLFFNISPVEAESIDPQQRLFLQNCWHAIEDAGYNPRELSDSLCGVFVGCGAGDYQQFSISQQLSAQGFTGNSASILAARIAYFLNLQGPCLSIDTACSSSLVAIANACDSLQVGSSDLALAGGVYIMSGPSMHIKTAQSGMLSQDGRCFTFDQRANGFVPGEAVGVVLLKRLADAVEAQDNIYGVVEGWGMNQDGKSNGITAPNARAQTKLITSVYEKFSIDPAQIQLIEAHGTGTKLGDPIEVDALKDAFNNKLKNQNQNQNQNQGQDQNTQYCAIGSVKSNIGHCVSAAGVAGVIKVALALKHQQLPPTINFENLNEHIRLENSPFYISEQLKPWSIAQGQTRRAAVSSFGFSGTNAHLVIREWHTNEYVTSNATYSSSYSAAGQSQTTIDNKASEAEHYLIVLSARTNKQLLQQVNNLGDFINAESSPVNMAALSYTLQVGRAAMQYRWATLVANQQQLITNLKYFTKQQATKIDPLEQQRTNYFYWANIEEPEYLQEQNDWLHDSFLLAPKDTLLELARNWCTGKNVDWSIIQQTTPLRRLHLPHYPFDKQRYWAESDDNPLLQTMQIGREQVGNNWIHPLLHENISDLQRQCYRTVFSGNELFLRDHQIQLAKADTQLKPILPGVAYLEMIRAAIENAANNLYQNKQFQLTQVAWVRPLVVDVNRSIEIVLLPQSELIIDVEVYAYVDDELQKNLLLMQCRVAFNEENNQESDSQLIDWQGIENSLSQAVDAQLFQANEIYAYFQTMGLHYGDSHQAIQQLIVSQQQLVARLEVPGSLAQEVAEYQWHPGMLDSVLQTTVGFLMQQSQAENYPHLPFSLEKLSVYRTCRGAMFVRVKQHDIHKNETQAQPVKVKKYDLELFDADGQRCIKIEGFSTRLLSPQQSPSIEFDDTHYQQIIERVINHKISVEDAVELG</sequence>
<evidence type="ECO:0000256" key="5">
    <source>
        <dbReference type="ARBA" id="ARBA00022490"/>
    </source>
</evidence>
<dbReference type="SMART" id="SM01294">
    <property type="entry name" value="PKS_PP_betabranch"/>
    <property type="match status" value="1"/>
</dbReference>
<dbReference type="InterPro" id="IPR036736">
    <property type="entry name" value="ACP-like_sf"/>
</dbReference>
<dbReference type="Proteomes" id="UP001554427">
    <property type="component" value="Unassembled WGS sequence"/>
</dbReference>
<comment type="subcellular location">
    <subcellularLocation>
        <location evidence="1">Cytoplasm</location>
    </subcellularLocation>
</comment>
<evidence type="ECO:0000313" key="14">
    <source>
        <dbReference type="EMBL" id="MEW4368035.1"/>
    </source>
</evidence>
<feature type="active site" description="Proton acceptor; for dehydratase activity" evidence="9">
    <location>
        <position position="867"/>
    </location>
</feature>
<dbReference type="InterPro" id="IPR020806">
    <property type="entry name" value="PKS_PP-bd"/>
</dbReference>
<organism evidence="14 15">
    <name type="scientific">Aliikangiella maris</name>
    <dbReference type="NCBI Taxonomy" id="3162458"/>
    <lineage>
        <taxon>Bacteria</taxon>
        <taxon>Pseudomonadati</taxon>
        <taxon>Pseudomonadota</taxon>
        <taxon>Gammaproteobacteria</taxon>
        <taxon>Oceanospirillales</taxon>
        <taxon>Pleioneaceae</taxon>
        <taxon>Aliikangiella</taxon>
    </lineage>
</organism>
<dbReference type="Pfam" id="PF22336">
    <property type="entry name" value="RhiE-like_linker"/>
    <property type="match status" value="1"/>
</dbReference>
<dbReference type="EMBL" id="JBFDAH010000052">
    <property type="protein sequence ID" value="MEW4368035.1"/>
    <property type="molecule type" value="Genomic_DNA"/>
</dbReference>
<dbReference type="InterPro" id="IPR014030">
    <property type="entry name" value="Ketoacyl_synth_N"/>
</dbReference>
<feature type="active site" description="Proton donor; for dehydratase activity" evidence="9">
    <location>
        <position position="1053"/>
    </location>
</feature>
<evidence type="ECO:0000256" key="8">
    <source>
        <dbReference type="ARBA" id="ARBA00022737"/>
    </source>
</evidence>
<comment type="caution">
    <text evidence="14">The sequence shown here is derived from an EMBL/GenBank/DDBJ whole genome shotgun (WGS) entry which is preliminary data.</text>
</comment>
<name>A0ABV3MV12_9GAMM</name>